<dbReference type="InterPro" id="IPR009187">
    <property type="entry name" value="Prok_Ku"/>
</dbReference>
<dbReference type="AlphaFoldDB" id="A0A9D1NEG9"/>
<keyword evidence="2" id="KW-0227">DNA damage</keyword>
<feature type="domain" description="Ku" evidence="3">
    <location>
        <begin position="53"/>
        <end position="180"/>
    </location>
</feature>
<dbReference type="NCBIfam" id="TIGR02772">
    <property type="entry name" value="Ku_bact"/>
    <property type="match status" value="1"/>
</dbReference>
<protein>
    <recommendedName>
        <fullName evidence="2">Non-homologous end joining protein Ku</fullName>
    </recommendedName>
</protein>
<dbReference type="PANTHER" id="PTHR41251:SF1">
    <property type="entry name" value="NON-HOMOLOGOUS END JOINING PROTEIN KU"/>
    <property type="match status" value="1"/>
</dbReference>
<reference evidence="4" key="2">
    <citation type="journal article" date="2021" name="PeerJ">
        <title>Extensive microbial diversity within the chicken gut microbiome revealed by metagenomics and culture.</title>
        <authorList>
            <person name="Gilroy R."/>
            <person name="Ravi A."/>
            <person name="Getino M."/>
            <person name="Pursley I."/>
            <person name="Horton D.L."/>
            <person name="Alikhan N.F."/>
            <person name="Baker D."/>
            <person name="Gharbi K."/>
            <person name="Hall N."/>
            <person name="Watson M."/>
            <person name="Adriaenssens E.M."/>
            <person name="Foster-Nyarko E."/>
            <person name="Jarju S."/>
            <person name="Secka A."/>
            <person name="Antonio M."/>
            <person name="Oren A."/>
            <person name="Chaudhuri R.R."/>
            <person name="La Ragione R."/>
            <person name="Hildebrand F."/>
            <person name="Pallen M.J."/>
        </authorList>
    </citation>
    <scope>NUCLEOTIDE SEQUENCE</scope>
    <source>
        <strain evidence="4">CHK186-9395</strain>
    </source>
</reference>
<organism evidence="4 5">
    <name type="scientific">Candidatus Caccopulliclostridium gallistercoris</name>
    <dbReference type="NCBI Taxonomy" id="2840719"/>
    <lineage>
        <taxon>Bacteria</taxon>
        <taxon>Bacillati</taxon>
        <taxon>Bacillota</taxon>
        <taxon>Clostridia</taxon>
        <taxon>Candidatus Caccopulliclostridium</taxon>
    </lineage>
</organism>
<dbReference type="GO" id="GO:0006303">
    <property type="term" value="P:double-strand break repair via nonhomologous end joining"/>
    <property type="evidence" value="ECO:0007669"/>
    <property type="project" value="UniProtKB-UniRule"/>
</dbReference>
<comment type="similarity">
    <text evidence="2">Belongs to the prokaryotic Ku family.</text>
</comment>
<dbReference type="SMART" id="SM00559">
    <property type="entry name" value="Ku78"/>
    <property type="match status" value="1"/>
</dbReference>
<dbReference type="GO" id="GO:0003690">
    <property type="term" value="F:double-stranded DNA binding"/>
    <property type="evidence" value="ECO:0007669"/>
    <property type="project" value="UniProtKB-UniRule"/>
</dbReference>
<reference evidence="4" key="1">
    <citation type="submission" date="2020-10" db="EMBL/GenBank/DDBJ databases">
        <authorList>
            <person name="Gilroy R."/>
        </authorList>
    </citation>
    <scope>NUCLEOTIDE SEQUENCE</scope>
    <source>
        <strain evidence="4">CHK186-9395</strain>
    </source>
</reference>
<keyword evidence="1 2" id="KW-0238">DNA-binding</keyword>
<dbReference type="InterPro" id="IPR016194">
    <property type="entry name" value="SPOC-like_C_dom_sf"/>
</dbReference>
<comment type="function">
    <text evidence="2">With LigD forms a non-homologous end joining (NHEJ) DNA repair enzyme, which repairs dsDNA breaks with reduced fidelity. Binds linear dsDNA with 5'- and 3'- overhangs but not closed circular dsDNA nor ssDNA. Recruits and stimulates the ligase activity of LigD.</text>
</comment>
<dbReference type="Pfam" id="PF02735">
    <property type="entry name" value="Ku"/>
    <property type="match status" value="1"/>
</dbReference>
<dbReference type="PIRSF" id="PIRSF006493">
    <property type="entry name" value="Prok_Ku"/>
    <property type="match status" value="1"/>
</dbReference>
<evidence type="ECO:0000259" key="3">
    <source>
        <dbReference type="SMART" id="SM00559"/>
    </source>
</evidence>
<name>A0A9D1NEG9_9FIRM</name>
<keyword evidence="2" id="KW-0233">DNA recombination</keyword>
<dbReference type="HAMAP" id="MF_01875">
    <property type="entry name" value="Prokaryotic_Ku"/>
    <property type="match status" value="1"/>
</dbReference>
<evidence type="ECO:0000313" key="5">
    <source>
        <dbReference type="Proteomes" id="UP000886861"/>
    </source>
</evidence>
<dbReference type="InterPro" id="IPR006164">
    <property type="entry name" value="DNA_bd_Ku70/Ku80"/>
</dbReference>
<comment type="caution">
    <text evidence="4">The sequence shown here is derived from an EMBL/GenBank/DDBJ whole genome shotgun (WGS) entry which is preliminary data.</text>
</comment>
<comment type="subunit">
    <text evidence="2">Homodimer. Interacts with LigD.</text>
</comment>
<proteinExistence type="inferred from homology"/>
<dbReference type="Proteomes" id="UP000886861">
    <property type="component" value="Unassembled WGS sequence"/>
</dbReference>
<dbReference type="EMBL" id="DVOJ01000008">
    <property type="protein sequence ID" value="HIV01386.1"/>
    <property type="molecule type" value="Genomic_DNA"/>
</dbReference>
<dbReference type="SUPFAM" id="SSF100939">
    <property type="entry name" value="SPOC domain-like"/>
    <property type="match status" value="1"/>
</dbReference>
<dbReference type="Gene3D" id="2.40.290.10">
    <property type="match status" value="1"/>
</dbReference>
<dbReference type="PANTHER" id="PTHR41251">
    <property type="entry name" value="NON-HOMOLOGOUS END JOINING PROTEIN KU"/>
    <property type="match status" value="1"/>
</dbReference>
<keyword evidence="2" id="KW-0234">DNA repair</keyword>
<gene>
    <name evidence="2" type="primary">ku</name>
    <name evidence="4" type="ORF">IAA62_02395</name>
</gene>
<sequence length="260" mass="29801">MAYSYKGAITFGLVYIPVTLNASIKNNDIGFNLIDKKTMSRVKYKKTCVDCDNKEVKNEDIVKGYQYEKDKYVIFTDKDFEKLKTQKDKNITISEFVNLNEVDPIYFEKSYYVNPVGAEKAFFVLMDAMEKQKKAGIAKCVLGTKETLILLRAKNGKMLASTLYFYDEVVETAEIKKPKILKKELELASTLIEQMTEKFVPENFKDEYNRRLKKAIKAKVAGESYVIKKEAKAPSNVINLMDALKESLSKAPKKRLKNEA</sequence>
<evidence type="ECO:0000256" key="1">
    <source>
        <dbReference type="ARBA" id="ARBA00023125"/>
    </source>
</evidence>
<dbReference type="GO" id="GO:0006310">
    <property type="term" value="P:DNA recombination"/>
    <property type="evidence" value="ECO:0007669"/>
    <property type="project" value="UniProtKB-KW"/>
</dbReference>
<evidence type="ECO:0000313" key="4">
    <source>
        <dbReference type="EMBL" id="HIV01386.1"/>
    </source>
</evidence>
<accession>A0A9D1NEG9</accession>
<evidence type="ECO:0000256" key="2">
    <source>
        <dbReference type="HAMAP-Rule" id="MF_01875"/>
    </source>
</evidence>